<feature type="compositionally biased region" description="Low complexity" evidence="1">
    <location>
        <begin position="421"/>
        <end position="469"/>
    </location>
</feature>
<dbReference type="AlphaFoldDB" id="A0A250IKW1"/>
<protein>
    <submittedName>
        <fullName evidence="2">Uncharacterized protein</fullName>
    </submittedName>
</protein>
<dbReference type="SUPFAM" id="SSF48029">
    <property type="entry name" value="FliG"/>
    <property type="match status" value="1"/>
</dbReference>
<accession>A0A250IKW1</accession>
<feature type="compositionally biased region" description="Basic and acidic residues" evidence="1">
    <location>
        <begin position="371"/>
        <end position="383"/>
    </location>
</feature>
<proteinExistence type="predicted"/>
<feature type="compositionally biased region" description="Gly residues" evidence="1">
    <location>
        <begin position="562"/>
        <end position="571"/>
    </location>
</feature>
<feature type="compositionally biased region" description="Basic and acidic residues" evidence="1">
    <location>
        <begin position="541"/>
        <end position="557"/>
    </location>
</feature>
<feature type="compositionally biased region" description="Pro residues" evidence="1">
    <location>
        <begin position="319"/>
        <end position="330"/>
    </location>
</feature>
<feature type="compositionally biased region" description="Basic and acidic residues" evidence="1">
    <location>
        <begin position="522"/>
        <end position="531"/>
    </location>
</feature>
<feature type="compositionally biased region" description="Low complexity" evidence="1">
    <location>
        <begin position="355"/>
        <end position="368"/>
    </location>
</feature>
<dbReference type="InterPro" id="IPR011002">
    <property type="entry name" value="FliG_a-hlx"/>
</dbReference>
<evidence type="ECO:0000313" key="3">
    <source>
        <dbReference type="Proteomes" id="UP000217289"/>
    </source>
</evidence>
<sequence length="571" mass="61772">MDQFFTSLSKRQTMMLLTAITFGGQEGVSALEHLPEEEAELLQHRAQGILQIPRDKRIPLLVQEIKRLMKDRRGQLWSAEPERLAGLLKNERAALVEVVLRALPGPLADAVRSHLPSTGRVKLTREVRPQILDIVRWKLEERLAREASAHVPFKFTDVLLLEARELLTVCDRLGARVLGPALAGIPDTAREPAIATLPPHMRQLATRAVTANAPRKLPEDEASAQLGQYGGLDDLAAAIRGAGVHRLARASVTQSAEFAARLLEKHRGEFGQVVAKWVREERAKPTSRGDGGRTDIVTDLERLAARGLIERPVRLTTAPRPPTLGPPPGGRSPASSANRPSSQPREGRAESAPESSVVRRSASSSASSQVLRRDPIAEREARRAGATGAGQRERPRGEAPPESSPSRVSRVAPLDALPSRVSRVAAPPESSPSRVSRVVAPPESSPSRVSRVVAPPESSPSRVSRVVAPPERERSVPQGAPPSRTGTRPRSSEPPPETESSRIFRSPAARAHGRGAVGNSEPRGDASERPPRVMGTSPSREALRRDETQSQRNERPRPPGASGRGPRGGTR</sequence>
<evidence type="ECO:0000256" key="1">
    <source>
        <dbReference type="SAM" id="MobiDB-lite"/>
    </source>
</evidence>
<dbReference type="EMBL" id="CP022163">
    <property type="protein sequence ID" value="ATB31821.1"/>
    <property type="molecule type" value="Genomic_DNA"/>
</dbReference>
<evidence type="ECO:0000313" key="2">
    <source>
        <dbReference type="EMBL" id="ATB31821.1"/>
    </source>
</evidence>
<feature type="compositionally biased region" description="Low complexity" evidence="1">
    <location>
        <begin position="400"/>
        <end position="413"/>
    </location>
</feature>
<name>A0A250IKW1_9BACT</name>
<keyword evidence="3" id="KW-1185">Reference proteome</keyword>
<organism evidence="2 3">
    <name type="scientific">Melittangium boletus DSM 14713</name>
    <dbReference type="NCBI Taxonomy" id="1294270"/>
    <lineage>
        <taxon>Bacteria</taxon>
        <taxon>Pseudomonadati</taxon>
        <taxon>Myxococcota</taxon>
        <taxon>Myxococcia</taxon>
        <taxon>Myxococcales</taxon>
        <taxon>Cystobacterineae</taxon>
        <taxon>Archangiaceae</taxon>
        <taxon>Melittangium</taxon>
    </lineage>
</organism>
<dbReference type="RefSeq" id="WP_095980101.1">
    <property type="nucleotide sequence ID" value="NZ_CP022163.1"/>
</dbReference>
<dbReference type="OrthoDB" id="5379884at2"/>
<feature type="compositionally biased region" description="Low complexity" evidence="1">
    <location>
        <begin position="331"/>
        <end position="344"/>
    </location>
</feature>
<dbReference type="KEGG" id="mbd:MEBOL_005290"/>
<reference evidence="2 3" key="1">
    <citation type="submission" date="2017-06" db="EMBL/GenBank/DDBJ databases">
        <authorList>
            <person name="Kim H.J."/>
            <person name="Triplett B.A."/>
        </authorList>
    </citation>
    <scope>NUCLEOTIDE SEQUENCE [LARGE SCALE GENOMIC DNA]</scope>
    <source>
        <strain evidence="2 3">DSM 14713</strain>
    </source>
</reference>
<dbReference type="Proteomes" id="UP000217289">
    <property type="component" value="Chromosome"/>
</dbReference>
<gene>
    <name evidence="2" type="ORF">MEBOL_005290</name>
</gene>
<feature type="region of interest" description="Disordered" evidence="1">
    <location>
        <begin position="308"/>
        <end position="571"/>
    </location>
</feature>